<dbReference type="PROSITE" id="PS50294">
    <property type="entry name" value="WD_REPEATS_REGION"/>
    <property type="match status" value="2"/>
</dbReference>
<evidence type="ECO:0000256" key="2">
    <source>
        <dbReference type="ARBA" id="ARBA00022574"/>
    </source>
</evidence>
<evidence type="ECO:0000256" key="1">
    <source>
        <dbReference type="ARBA" id="ARBA00004474"/>
    </source>
</evidence>
<dbReference type="PRINTS" id="PR00364">
    <property type="entry name" value="DISEASERSIST"/>
</dbReference>
<feature type="repeat" description="WD" evidence="4">
    <location>
        <begin position="1091"/>
        <end position="1104"/>
    </location>
</feature>
<dbReference type="SUPFAM" id="SSF50978">
    <property type="entry name" value="WD40 repeat-like"/>
    <property type="match status" value="3"/>
</dbReference>
<dbReference type="InterPro" id="IPR002182">
    <property type="entry name" value="NB-ARC"/>
</dbReference>
<dbReference type="Pfam" id="PF00931">
    <property type="entry name" value="NB-ARC"/>
    <property type="match status" value="1"/>
</dbReference>
<dbReference type="PRINTS" id="PR00320">
    <property type="entry name" value="GPROTEINBRPT"/>
</dbReference>
<dbReference type="InterPro" id="IPR036388">
    <property type="entry name" value="WH-like_DNA-bd_sf"/>
</dbReference>
<dbReference type="InterPro" id="IPR015943">
    <property type="entry name" value="WD40/YVTN_repeat-like_dom_sf"/>
</dbReference>
<feature type="repeat" description="WD" evidence="4">
    <location>
        <begin position="1163"/>
        <end position="1200"/>
    </location>
</feature>
<dbReference type="InterPro" id="IPR001680">
    <property type="entry name" value="WD40_rpt"/>
</dbReference>
<dbReference type="Gene3D" id="1.10.8.430">
    <property type="entry name" value="Helical domain of apoptotic protease-activating factors"/>
    <property type="match status" value="1"/>
</dbReference>
<organism evidence="6 7">
    <name type="scientific">Porphyra umbilicalis</name>
    <name type="common">Purple laver</name>
    <name type="synonym">Red alga</name>
    <dbReference type="NCBI Taxonomy" id="2786"/>
    <lineage>
        <taxon>Eukaryota</taxon>
        <taxon>Rhodophyta</taxon>
        <taxon>Bangiophyceae</taxon>
        <taxon>Bangiales</taxon>
        <taxon>Bangiaceae</taxon>
        <taxon>Porphyra</taxon>
    </lineage>
</organism>
<keyword evidence="7" id="KW-1185">Reference proteome</keyword>
<evidence type="ECO:0000313" key="7">
    <source>
        <dbReference type="Proteomes" id="UP000218209"/>
    </source>
</evidence>
<dbReference type="Gene3D" id="2.130.10.10">
    <property type="entry name" value="YVTN repeat-like/Quinoprotein amine dehydrogenase"/>
    <property type="match status" value="4"/>
</dbReference>
<gene>
    <name evidence="6" type="ORF">BU14_0014s0030</name>
</gene>
<feature type="domain" description="NB-ARC" evidence="5">
    <location>
        <begin position="449"/>
        <end position="587"/>
    </location>
</feature>
<dbReference type="OrthoDB" id="4078at2759"/>
<keyword evidence="2 4" id="KW-0853">WD repeat</keyword>
<dbReference type="Gene3D" id="3.40.50.300">
    <property type="entry name" value="P-loop containing nucleotide triphosphate hydrolases"/>
    <property type="match status" value="1"/>
</dbReference>
<evidence type="ECO:0000313" key="6">
    <source>
        <dbReference type="EMBL" id="OSX81478.1"/>
    </source>
</evidence>
<name>A0A1X6PL65_PORUM</name>
<evidence type="ECO:0000256" key="3">
    <source>
        <dbReference type="ARBA" id="ARBA00022737"/>
    </source>
</evidence>
<proteinExistence type="predicted"/>
<keyword evidence="3" id="KW-0677">Repeat</keyword>
<reference evidence="6 7" key="1">
    <citation type="submission" date="2017-03" db="EMBL/GenBank/DDBJ databases">
        <title>WGS assembly of Porphyra umbilicalis.</title>
        <authorList>
            <person name="Brawley S.H."/>
            <person name="Blouin N.A."/>
            <person name="Ficko-Blean E."/>
            <person name="Wheeler G.L."/>
            <person name="Lohr M."/>
            <person name="Goodson H.V."/>
            <person name="Jenkins J.W."/>
            <person name="Blaby-Haas C.E."/>
            <person name="Helliwell K.E."/>
            <person name="Chan C."/>
            <person name="Marriage T."/>
            <person name="Bhattacharya D."/>
            <person name="Klein A.S."/>
            <person name="Badis Y."/>
            <person name="Brodie J."/>
            <person name="Cao Y."/>
            <person name="Collen J."/>
            <person name="Dittami S.M."/>
            <person name="Gachon C.M."/>
            <person name="Green B.R."/>
            <person name="Karpowicz S."/>
            <person name="Kim J.W."/>
            <person name="Kudahl U."/>
            <person name="Lin S."/>
            <person name="Michel G."/>
            <person name="Mittag M."/>
            <person name="Olson B.J."/>
            <person name="Pangilinan J."/>
            <person name="Peng Y."/>
            <person name="Qiu H."/>
            <person name="Shu S."/>
            <person name="Singer J.T."/>
            <person name="Smith A.G."/>
            <person name="Sprecher B.N."/>
            <person name="Wagner V."/>
            <person name="Wang W."/>
            <person name="Wang Z.-Y."/>
            <person name="Yan J."/>
            <person name="Yarish C."/>
            <person name="Zoeuner-Riek S."/>
            <person name="Zhuang Y."/>
            <person name="Zou Y."/>
            <person name="Lindquist E.A."/>
            <person name="Grimwood J."/>
            <person name="Barry K."/>
            <person name="Rokhsar D.S."/>
            <person name="Schmutz J."/>
            <person name="Stiller J.W."/>
            <person name="Grossman A.R."/>
            <person name="Prochnik S.E."/>
        </authorList>
    </citation>
    <scope>NUCLEOTIDE SEQUENCE [LARGE SCALE GENOMIC DNA]</scope>
    <source>
        <strain evidence="6">4086291</strain>
    </source>
</reference>
<dbReference type="GO" id="GO:0005829">
    <property type="term" value="C:cytosol"/>
    <property type="evidence" value="ECO:0007669"/>
    <property type="project" value="UniProtKB-ARBA"/>
</dbReference>
<feature type="repeat" description="WD" evidence="4">
    <location>
        <begin position="1116"/>
        <end position="1162"/>
    </location>
</feature>
<dbReference type="Gene3D" id="1.10.10.10">
    <property type="entry name" value="Winged helix-like DNA-binding domain superfamily/Winged helix DNA-binding domain"/>
    <property type="match status" value="1"/>
</dbReference>
<dbReference type="SUPFAM" id="SSF52540">
    <property type="entry name" value="P-loop containing nucleoside triphosphate hydrolases"/>
    <property type="match status" value="1"/>
</dbReference>
<dbReference type="GO" id="GO:0009536">
    <property type="term" value="C:plastid"/>
    <property type="evidence" value="ECO:0007669"/>
    <property type="project" value="UniProtKB-SubCell"/>
</dbReference>
<dbReference type="InterPro" id="IPR036322">
    <property type="entry name" value="WD40_repeat_dom_sf"/>
</dbReference>
<comment type="subcellular location">
    <subcellularLocation>
        <location evidence="1">Plastid</location>
    </subcellularLocation>
</comment>
<dbReference type="GO" id="GO:0043531">
    <property type="term" value="F:ADP binding"/>
    <property type="evidence" value="ECO:0007669"/>
    <property type="project" value="InterPro"/>
</dbReference>
<evidence type="ECO:0000256" key="4">
    <source>
        <dbReference type="PROSITE-ProRule" id="PRU00221"/>
    </source>
</evidence>
<dbReference type="InterPro" id="IPR020472">
    <property type="entry name" value="WD40_PAC1"/>
</dbReference>
<feature type="repeat" description="WD" evidence="4">
    <location>
        <begin position="1263"/>
        <end position="1308"/>
    </location>
</feature>
<dbReference type="EMBL" id="KV918761">
    <property type="protein sequence ID" value="OSX81478.1"/>
    <property type="molecule type" value="Genomic_DNA"/>
</dbReference>
<dbReference type="InterPro" id="IPR019775">
    <property type="entry name" value="WD40_repeat_CS"/>
</dbReference>
<sequence length="1702" mass="179336">MALTVGGSSSVPSADGASAVKEYGLPTEEDTAAWAALMRPCMGHLQQIKPAGVMACVSRLADKATVTAVSVWLHCGLHYQPRAPADPICTPPVAGNMPPLSQPEKGCCFFPLRRDESGVVCWEVRVFRASRTGELRAVAGRWVIELVHLPNRGDPLRFCAASDTDAGEWHRQLRMRAAPLELIWTRHVGVARGGGGDGDGVCPALGEPAAARRHLVMDALTRGASHLVATGALEGVVGVAEFVTDVTQTEAANLAAAAGPMVGVALQSVCFAARVCAAAHCVFEAAAQASADVDGLHGVCRRLLVALKDVRDDADVGAAELHHLLSRLLADVETAAGELHHLVRSRRQRAWLACSASCRGVEVDSALGDRLSQSRQKADGLLQELLLALQRQTAVDTGHILAAVGPEAQLAAASRAGWQGLPRLPDEDSIFNDWGDPTLPPARLYDAVMRSGATASAVVGAHGMGGVGKTLTCLLVAHKVSVENSGQLRFPDGVHWAQLSHHVTPTDVRAQLCHLTTILSGTPAEAIDTEFAIKQLRAVIKDKACLVIVDDVWHKERAAPFTRALADSERSLLLLSSRRLDIINASGRGRNVLCVKVGERHGADAEGVLLTHAERGAVVAKDKTVERVRRAVELCDGHPLALAVFGSIVRDRARGSPHEGGWVAALDKVGSHRGGLLHQSSGLDLKYGCLSDCLHASYAALGEDDDDRSQWTKRFRALCVVRSKEQLPWPALAALWNPGSRAAVEEIASVFHARSLVSLRGSGPDETLSLSLHDLVIDFLAGVFATDAAGKAACHQSLVKGYCEVNGIAAAGEGVSLGRTRVALRPLWLLPRDGYVERTLPHLLVAAGAADELVLLLLDMRFIAWRVKVAGGHCGLYRSDCRHAVGVAVLGDVVTVVEGAVGTKGRRLTARLQQAAWEVVTRFGALLAEGAAEADRSALTYLCESARAYLVSPSVELLGASRLLGPQERHVLPAFGQGKLLCAGFKESGGLFVVTAFSHSAVPTILKVWDEESEAGLTELEDHVGEVECLAVVGGSASGTPQMVISGSGCALRVWDPERWSCVAVLEGHTNVVLCVTHVVSASRRDTPARLLSGSRDGTVRVWDTDRWSAGSVTVLEGHTGPVTCLEVVDNSECASRVLVASGSCDKTVRVWDLNDGKCVTVLEGHADLVTSLVVVGGDGSGTPAYVVSGSADGTLRVWSEAESWSCVAVLEGHTQSVDHVAVVRSGACGERIWIVSACSSWVAQSNALRVWDTKDWSCVALLEGHTGPITCLSVVDDDGFAPPRVVSGSMDQTVRVWDVAAKTCVLVLEGHLYRVTCLAVASGPSRGKPALVISAALHDKVRVWNLAGRSTQVASARHKESIWSLTAMSGSGHDGAAVRLMSASRDVVQVWDTDTWSPVAVLSSGDDSNRGIVAVDREGCGVPTHVVMTALDKLQVWDMAGTCVAEWSGHTADVFDLALVSSADGHAAARVLSASGDKTVRVWDVGSGACLDVIHFPDSVRQLAVLDAGESGSPARFAAVIGSFRGIGSHDDVQVKCVDQASAGILGGTHPIPFPCIAAVGGGARACAPYLVAASLTGTVSVWDWEHTSCLHTFDERTMWIRCASWWPCPAAETGRPSGVLGSGGAAAVNGPAVAGRSAAAFEDAAVLVEESGACALVDCRQLTLRWLPAPPDVRSVCCLPGGRMAWGTRTGRVYGGRVSL</sequence>
<feature type="repeat" description="WD" evidence="4">
    <location>
        <begin position="1448"/>
        <end position="1494"/>
    </location>
</feature>
<protein>
    <recommendedName>
        <fullName evidence="5">NB-ARC domain-containing protein</fullName>
    </recommendedName>
</protein>
<dbReference type="CDD" id="cd00200">
    <property type="entry name" value="WD40"/>
    <property type="match status" value="1"/>
</dbReference>
<dbReference type="Pfam" id="PF00400">
    <property type="entry name" value="WD40"/>
    <property type="match status" value="5"/>
</dbReference>
<dbReference type="InterPro" id="IPR027417">
    <property type="entry name" value="P-loop_NTPase"/>
</dbReference>
<dbReference type="SMART" id="SM00320">
    <property type="entry name" value="WD40"/>
    <property type="match status" value="12"/>
</dbReference>
<dbReference type="InterPro" id="IPR042197">
    <property type="entry name" value="Apaf_helical"/>
</dbReference>
<dbReference type="PANTHER" id="PTHR44156">
    <property type="entry name" value="SUPERNUMERARY LIMBS, ISOFORM B-RELATED"/>
    <property type="match status" value="1"/>
</dbReference>
<dbReference type="Proteomes" id="UP000218209">
    <property type="component" value="Unassembled WGS sequence"/>
</dbReference>
<evidence type="ECO:0000259" key="5">
    <source>
        <dbReference type="Pfam" id="PF00931"/>
    </source>
</evidence>
<accession>A0A1X6PL65</accession>
<dbReference type="InterPro" id="IPR053299">
    <property type="entry name" value="ASTRA_WD_repeat"/>
</dbReference>
<dbReference type="PROSITE" id="PS00678">
    <property type="entry name" value="WD_REPEATS_1"/>
    <property type="match status" value="3"/>
</dbReference>
<dbReference type="PROSITE" id="PS50082">
    <property type="entry name" value="WD_REPEATS_2"/>
    <property type="match status" value="5"/>
</dbReference>